<reference evidence="2" key="1">
    <citation type="journal article" date="2022" name="bioRxiv">
        <title>Sequencing and chromosome-scale assembly of the giantPleurodeles waltlgenome.</title>
        <authorList>
            <person name="Brown T."/>
            <person name="Elewa A."/>
            <person name="Iarovenko S."/>
            <person name="Subramanian E."/>
            <person name="Araus A.J."/>
            <person name="Petzold A."/>
            <person name="Susuki M."/>
            <person name="Suzuki K.-i.T."/>
            <person name="Hayashi T."/>
            <person name="Toyoda A."/>
            <person name="Oliveira C."/>
            <person name="Osipova E."/>
            <person name="Leigh N.D."/>
            <person name="Simon A."/>
            <person name="Yun M.H."/>
        </authorList>
    </citation>
    <scope>NUCLEOTIDE SEQUENCE</scope>
    <source>
        <strain evidence="2">20211129_DDA</strain>
        <tissue evidence="2">Liver</tissue>
    </source>
</reference>
<dbReference type="AlphaFoldDB" id="A0AAV7QWP1"/>
<sequence length="239" mass="27389">MSGSVAPPDSLQGLCAWIDQVPLSRPKRSLTRDLSDGVMVAEIVKHFLPKLVEMHNYVPANATQQKLSNWATLNRKVFSKLNFQVAEEDVRKLVANSSDVVEPFLSTLRQKIEEKLHGKVQREGLSKQAKDLEYYSTGFTQESAYMNAPSYGKKPAEQNPMQWGYSSLGRTNQNLFAQLDPQVRLLLEEKEQAVMTLQETVQILQMKIHRLEHLVQLKDLRIEDLTRHLNNPRIRNPDK</sequence>
<dbReference type="GO" id="GO:0051493">
    <property type="term" value="P:regulation of cytoskeleton organization"/>
    <property type="evidence" value="ECO:0007669"/>
    <property type="project" value="TreeGrafter"/>
</dbReference>
<evidence type="ECO:0000313" key="2">
    <source>
        <dbReference type="EMBL" id="KAJ1144420.1"/>
    </source>
</evidence>
<feature type="domain" description="Calponin-homology (CH)" evidence="1">
    <location>
        <begin position="8"/>
        <end position="113"/>
    </location>
</feature>
<evidence type="ECO:0000313" key="3">
    <source>
        <dbReference type="Proteomes" id="UP001066276"/>
    </source>
</evidence>
<dbReference type="GO" id="GO:0005930">
    <property type="term" value="C:axoneme"/>
    <property type="evidence" value="ECO:0007669"/>
    <property type="project" value="TreeGrafter"/>
</dbReference>
<proteinExistence type="predicted"/>
<comment type="caution">
    <text evidence="2">The sequence shown here is derived from an EMBL/GenBank/DDBJ whole genome shotgun (WGS) entry which is preliminary data.</text>
</comment>
<organism evidence="2 3">
    <name type="scientific">Pleurodeles waltl</name>
    <name type="common">Iberian ribbed newt</name>
    <dbReference type="NCBI Taxonomy" id="8319"/>
    <lineage>
        <taxon>Eukaryota</taxon>
        <taxon>Metazoa</taxon>
        <taxon>Chordata</taxon>
        <taxon>Craniata</taxon>
        <taxon>Vertebrata</taxon>
        <taxon>Euteleostomi</taxon>
        <taxon>Amphibia</taxon>
        <taxon>Batrachia</taxon>
        <taxon>Caudata</taxon>
        <taxon>Salamandroidea</taxon>
        <taxon>Salamandridae</taxon>
        <taxon>Pleurodelinae</taxon>
        <taxon>Pleurodeles</taxon>
    </lineage>
</organism>
<dbReference type="InterPro" id="IPR052111">
    <property type="entry name" value="Spermatogenesis_Ciliary_MAP"/>
</dbReference>
<dbReference type="PANTHER" id="PTHR12509">
    <property type="entry name" value="SPERMATOGENESIS-ASSOCIATED 4-RELATED"/>
    <property type="match status" value="1"/>
</dbReference>
<dbReference type="FunFam" id="1.10.418.10:FF:000059">
    <property type="entry name" value="RIKEN cDNA 6430531B16 gene"/>
    <property type="match status" value="1"/>
</dbReference>
<dbReference type="EMBL" id="JANPWB010000010">
    <property type="protein sequence ID" value="KAJ1144420.1"/>
    <property type="molecule type" value="Genomic_DNA"/>
</dbReference>
<dbReference type="InterPro" id="IPR036872">
    <property type="entry name" value="CH_dom_sf"/>
</dbReference>
<dbReference type="Proteomes" id="UP001066276">
    <property type="component" value="Chromosome 6"/>
</dbReference>
<keyword evidence="3" id="KW-1185">Reference proteome</keyword>
<dbReference type="Pfam" id="PF06294">
    <property type="entry name" value="CH_2"/>
    <property type="match status" value="1"/>
</dbReference>
<protein>
    <recommendedName>
        <fullName evidence="1">Calponin-homology (CH) domain-containing protein</fullName>
    </recommendedName>
</protein>
<dbReference type="PANTHER" id="PTHR12509:SF9">
    <property type="entry name" value="SPERM FLAGELLAR PROTEIN 1 ISOFORM X1"/>
    <property type="match status" value="1"/>
</dbReference>
<dbReference type="InterPro" id="IPR010441">
    <property type="entry name" value="CH_2"/>
</dbReference>
<accession>A0AAV7QWP1</accession>
<dbReference type="GO" id="GO:0008017">
    <property type="term" value="F:microtubule binding"/>
    <property type="evidence" value="ECO:0007669"/>
    <property type="project" value="TreeGrafter"/>
</dbReference>
<evidence type="ECO:0000259" key="1">
    <source>
        <dbReference type="PROSITE" id="PS50021"/>
    </source>
</evidence>
<dbReference type="PROSITE" id="PS50021">
    <property type="entry name" value="CH"/>
    <property type="match status" value="1"/>
</dbReference>
<dbReference type="Gene3D" id="1.10.418.10">
    <property type="entry name" value="Calponin-like domain"/>
    <property type="match status" value="1"/>
</dbReference>
<dbReference type="InterPro" id="IPR001715">
    <property type="entry name" value="CH_dom"/>
</dbReference>
<gene>
    <name evidence="2" type="ORF">NDU88_010719</name>
</gene>
<name>A0AAV7QWP1_PLEWA</name>
<dbReference type="SUPFAM" id="SSF47576">
    <property type="entry name" value="Calponin-homology domain, CH-domain"/>
    <property type="match status" value="1"/>
</dbReference>